<reference evidence="1" key="1">
    <citation type="submission" date="2014-11" db="EMBL/GenBank/DDBJ databases">
        <authorList>
            <person name="Amaro Gonzalez C."/>
        </authorList>
    </citation>
    <scope>NUCLEOTIDE SEQUENCE</scope>
</reference>
<sequence>MNYYVTVAAILASATHCGGCTEFEQGCTTKMLSAIS</sequence>
<reference evidence="1" key="2">
    <citation type="journal article" date="2015" name="Fish Shellfish Immunol.">
        <title>Early steps in the European eel (Anguilla anguilla)-Vibrio vulnificus interaction in the gills: Role of the RtxA13 toxin.</title>
        <authorList>
            <person name="Callol A."/>
            <person name="Pajuelo D."/>
            <person name="Ebbesson L."/>
            <person name="Teles M."/>
            <person name="MacKenzie S."/>
            <person name="Amaro C."/>
        </authorList>
    </citation>
    <scope>NUCLEOTIDE SEQUENCE</scope>
</reference>
<proteinExistence type="predicted"/>
<dbReference type="EMBL" id="GBXM01100246">
    <property type="protein sequence ID" value="JAH08331.1"/>
    <property type="molecule type" value="Transcribed_RNA"/>
</dbReference>
<dbReference type="AlphaFoldDB" id="A0A0E9PUP2"/>
<name>A0A0E9PUP2_ANGAN</name>
<organism evidence="1">
    <name type="scientific">Anguilla anguilla</name>
    <name type="common">European freshwater eel</name>
    <name type="synonym">Muraena anguilla</name>
    <dbReference type="NCBI Taxonomy" id="7936"/>
    <lineage>
        <taxon>Eukaryota</taxon>
        <taxon>Metazoa</taxon>
        <taxon>Chordata</taxon>
        <taxon>Craniata</taxon>
        <taxon>Vertebrata</taxon>
        <taxon>Euteleostomi</taxon>
        <taxon>Actinopterygii</taxon>
        <taxon>Neopterygii</taxon>
        <taxon>Teleostei</taxon>
        <taxon>Anguilliformes</taxon>
        <taxon>Anguillidae</taxon>
        <taxon>Anguilla</taxon>
    </lineage>
</organism>
<accession>A0A0E9PUP2</accession>
<protein>
    <submittedName>
        <fullName evidence="1">Uncharacterized protein</fullName>
    </submittedName>
</protein>
<evidence type="ECO:0000313" key="1">
    <source>
        <dbReference type="EMBL" id="JAH08331.1"/>
    </source>
</evidence>